<feature type="compositionally biased region" description="Polar residues" evidence="1">
    <location>
        <begin position="14"/>
        <end position="23"/>
    </location>
</feature>
<gene>
    <name evidence="2" type="ORF">CHARACLAT_013741</name>
</gene>
<dbReference type="EMBL" id="JAHUTJ010050186">
    <property type="protein sequence ID" value="MED6283898.1"/>
    <property type="molecule type" value="Genomic_DNA"/>
</dbReference>
<comment type="caution">
    <text evidence="2">The sequence shown here is derived from an EMBL/GenBank/DDBJ whole genome shotgun (WGS) entry which is preliminary data.</text>
</comment>
<sequence>MLECGASEEIRAASPSQAVNRNAASRAERGGGGGLAWQSEEGDTNKQGRCLSVNGETETQHRKQPECKTEGKEERGEGDLGYCPKCQQKSDTSACCVSQIDRAGAGAEKTALATGPISTPLSGWAGWKLGVERGGGPGCVASHTSSGLPHWDIALPEAYEEVRHVEKPAGGPAINSLGFPAEESGIRTKPSAARWAQHIHSISTFRTPLSLSPSCVKHSAMETRELQRSTFL</sequence>
<dbReference type="Proteomes" id="UP001352852">
    <property type="component" value="Unassembled WGS sequence"/>
</dbReference>
<name>A0ABU7E9D1_9TELE</name>
<protein>
    <submittedName>
        <fullName evidence="2">Uncharacterized protein</fullName>
    </submittedName>
</protein>
<proteinExistence type="predicted"/>
<keyword evidence="3" id="KW-1185">Reference proteome</keyword>
<accession>A0ABU7E9D1</accession>
<evidence type="ECO:0000313" key="2">
    <source>
        <dbReference type="EMBL" id="MED6283898.1"/>
    </source>
</evidence>
<organism evidence="2 3">
    <name type="scientific">Characodon lateralis</name>
    <dbReference type="NCBI Taxonomy" id="208331"/>
    <lineage>
        <taxon>Eukaryota</taxon>
        <taxon>Metazoa</taxon>
        <taxon>Chordata</taxon>
        <taxon>Craniata</taxon>
        <taxon>Vertebrata</taxon>
        <taxon>Euteleostomi</taxon>
        <taxon>Actinopterygii</taxon>
        <taxon>Neopterygii</taxon>
        <taxon>Teleostei</taxon>
        <taxon>Neoteleostei</taxon>
        <taxon>Acanthomorphata</taxon>
        <taxon>Ovalentaria</taxon>
        <taxon>Atherinomorphae</taxon>
        <taxon>Cyprinodontiformes</taxon>
        <taxon>Goodeidae</taxon>
        <taxon>Characodon</taxon>
    </lineage>
</organism>
<feature type="compositionally biased region" description="Basic and acidic residues" evidence="1">
    <location>
        <begin position="58"/>
        <end position="78"/>
    </location>
</feature>
<reference evidence="2 3" key="1">
    <citation type="submission" date="2021-06" db="EMBL/GenBank/DDBJ databases">
        <authorList>
            <person name="Palmer J.M."/>
        </authorList>
    </citation>
    <scope>NUCLEOTIDE SEQUENCE [LARGE SCALE GENOMIC DNA]</scope>
    <source>
        <strain evidence="2 3">CL_MEX2019</strain>
        <tissue evidence="2">Muscle</tissue>
    </source>
</reference>
<feature type="region of interest" description="Disordered" evidence="1">
    <location>
        <begin position="1"/>
        <end position="81"/>
    </location>
</feature>
<evidence type="ECO:0000256" key="1">
    <source>
        <dbReference type="SAM" id="MobiDB-lite"/>
    </source>
</evidence>
<evidence type="ECO:0000313" key="3">
    <source>
        <dbReference type="Proteomes" id="UP001352852"/>
    </source>
</evidence>